<evidence type="ECO:0000256" key="4">
    <source>
        <dbReference type="ARBA" id="ARBA00022989"/>
    </source>
</evidence>
<organism evidence="8 9">
    <name type="scientific">Paraburkholderia agricolaris</name>
    <dbReference type="NCBI Taxonomy" id="2152888"/>
    <lineage>
        <taxon>Bacteria</taxon>
        <taxon>Pseudomonadati</taxon>
        <taxon>Pseudomonadota</taxon>
        <taxon>Betaproteobacteria</taxon>
        <taxon>Burkholderiales</taxon>
        <taxon>Burkholderiaceae</taxon>
        <taxon>Paraburkholderia</taxon>
    </lineage>
</organism>
<dbReference type="InterPro" id="IPR011701">
    <property type="entry name" value="MFS"/>
</dbReference>
<accession>A0ABW8ZZN2</accession>
<evidence type="ECO:0000256" key="2">
    <source>
        <dbReference type="ARBA" id="ARBA00022448"/>
    </source>
</evidence>
<dbReference type="CDD" id="cd17319">
    <property type="entry name" value="MFS_ExuT_GudP_like"/>
    <property type="match status" value="1"/>
</dbReference>
<feature type="transmembrane region" description="Helical" evidence="6">
    <location>
        <begin position="255"/>
        <end position="276"/>
    </location>
</feature>
<protein>
    <submittedName>
        <fullName evidence="8">MFS transporter</fullName>
    </submittedName>
</protein>
<evidence type="ECO:0000256" key="3">
    <source>
        <dbReference type="ARBA" id="ARBA00022692"/>
    </source>
</evidence>
<feature type="transmembrane region" description="Helical" evidence="6">
    <location>
        <begin position="152"/>
        <end position="175"/>
    </location>
</feature>
<evidence type="ECO:0000313" key="9">
    <source>
        <dbReference type="Proteomes" id="UP001629249"/>
    </source>
</evidence>
<sequence>MNIALSDEGSESRQDREDRLYRKITLRIVPFLFICYLVSFLDRINIGFAHLEMTRDLRISEAAYGLGAGIFFIGYVLFEVPSNLLLARIGARRTFCRIMACWGIVSACTMFVQTAWQLNVLRFLLGAFEAGFFPGIVLYLTYWFPPRRRATVVSWFFAGAALAGMLGGPLSGWIMHGMAGAHGLRGWQWMFLLEGVPAALLGVAAFFLLVDRPEQVGWLTDDEKSALRQALSAEQQEKRAVSAASVLDAFRSVRLYWCAFIYFALACGSYAISLWLPVMLREAGVKDVLMIGMYSAIPYGIGALGIVLISMHSDRRAERRLHFTVCSLAGSAALMVVAAFGASLGVAGTLATLSIAVVFVYAAIPIFWSMPPMFLSGKAAAAGIALVSSLGSLGGFASPWLIGLIATRTGRLGDGLYVMAALMIVSGLSVLIALSHATRLRKALA</sequence>
<dbReference type="Pfam" id="PF07690">
    <property type="entry name" value="MFS_1"/>
    <property type="match status" value="1"/>
</dbReference>
<dbReference type="PANTHER" id="PTHR43791">
    <property type="entry name" value="PERMEASE-RELATED"/>
    <property type="match status" value="1"/>
</dbReference>
<dbReference type="Proteomes" id="UP001629249">
    <property type="component" value="Unassembled WGS sequence"/>
</dbReference>
<dbReference type="SUPFAM" id="SSF103473">
    <property type="entry name" value="MFS general substrate transporter"/>
    <property type="match status" value="1"/>
</dbReference>
<feature type="transmembrane region" description="Helical" evidence="6">
    <location>
        <begin position="24"/>
        <end position="42"/>
    </location>
</feature>
<dbReference type="PROSITE" id="PS50850">
    <property type="entry name" value="MFS"/>
    <property type="match status" value="1"/>
</dbReference>
<feature type="transmembrane region" description="Helical" evidence="6">
    <location>
        <begin position="187"/>
        <end position="210"/>
    </location>
</feature>
<name>A0ABW8ZZN2_9BURK</name>
<keyword evidence="9" id="KW-1185">Reference proteome</keyword>
<dbReference type="PANTHER" id="PTHR43791:SF36">
    <property type="entry name" value="TRANSPORTER, PUTATIVE (AFU_ORTHOLOGUE AFUA_6G08340)-RELATED"/>
    <property type="match status" value="1"/>
</dbReference>
<evidence type="ECO:0000256" key="6">
    <source>
        <dbReference type="SAM" id="Phobius"/>
    </source>
</evidence>
<dbReference type="InterPro" id="IPR020846">
    <property type="entry name" value="MFS_dom"/>
</dbReference>
<proteinExistence type="predicted"/>
<feature type="transmembrane region" description="Helical" evidence="6">
    <location>
        <begin position="62"/>
        <end position="86"/>
    </location>
</feature>
<dbReference type="InterPro" id="IPR036259">
    <property type="entry name" value="MFS_trans_sf"/>
</dbReference>
<dbReference type="EMBL" id="JAQQFN010000036">
    <property type="protein sequence ID" value="MFL9888191.1"/>
    <property type="molecule type" value="Genomic_DNA"/>
</dbReference>
<feature type="transmembrane region" description="Helical" evidence="6">
    <location>
        <begin position="288"/>
        <end position="309"/>
    </location>
</feature>
<feature type="transmembrane region" description="Helical" evidence="6">
    <location>
        <begin position="380"/>
        <end position="403"/>
    </location>
</feature>
<reference evidence="8 9" key="1">
    <citation type="journal article" date="2024" name="Chem. Sci.">
        <title>Discovery of megapolipeptins by genome mining of a Burkholderiales bacteria collection.</title>
        <authorList>
            <person name="Paulo B.S."/>
            <person name="Recchia M.J.J."/>
            <person name="Lee S."/>
            <person name="Fergusson C.H."/>
            <person name="Romanowski S.B."/>
            <person name="Hernandez A."/>
            <person name="Krull N."/>
            <person name="Liu D.Y."/>
            <person name="Cavanagh H."/>
            <person name="Bos A."/>
            <person name="Gray C.A."/>
            <person name="Murphy B.T."/>
            <person name="Linington R.G."/>
            <person name="Eustaquio A.S."/>
        </authorList>
    </citation>
    <scope>NUCLEOTIDE SEQUENCE [LARGE SCALE GENOMIC DNA]</scope>
    <source>
        <strain evidence="8 9">RL16-012-BIC-B</strain>
    </source>
</reference>
<feature type="transmembrane region" description="Helical" evidence="6">
    <location>
        <begin position="415"/>
        <end position="434"/>
    </location>
</feature>
<feature type="transmembrane region" description="Helical" evidence="6">
    <location>
        <begin position="98"/>
        <end position="116"/>
    </location>
</feature>
<keyword evidence="5 6" id="KW-0472">Membrane</keyword>
<evidence type="ECO:0000256" key="5">
    <source>
        <dbReference type="ARBA" id="ARBA00023136"/>
    </source>
</evidence>
<dbReference type="Gene3D" id="1.20.1250.20">
    <property type="entry name" value="MFS general substrate transporter like domains"/>
    <property type="match status" value="2"/>
</dbReference>
<keyword evidence="4 6" id="KW-1133">Transmembrane helix</keyword>
<evidence type="ECO:0000313" key="8">
    <source>
        <dbReference type="EMBL" id="MFL9888191.1"/>
    </source>
</evidence>
<feature type="transmembrane region" description="Helical" evidence="6">
    <location>
        <begin position="321"/>
        <end position="340"/>
    </location>
</feature>
<feature type="transmembrane region" description="Helical" evidence="6">
    <location>
        <begin position="122"/>
        <end position="140"/>
    </location>
</feature>
<dbReference type="RefSeq" id="WP_408334196.1">
    <property type="nucleotide sequence ID" value="NZ_JAQQFH010000042.1"/>
</dbReference>
<feature type="transmembrane region" description="Helical" evidence="6">
    <location>
        <begin position="346"/>
        <end position="368"/>
    </location>
</feature>
<comment type="caution">
    <text evidence="8">The sequence shown here is derived from an EMBL/GenBank/DDBJ whole genome shotgun (WGS) entry which is preliminary data.</text>
</comment>
<gene>
    <name evidence="8" type="ORF">PQR66_34565</name>
</gene>
<keyword evidence="2" id="KW-0813">Transport</keyword>
<keyword evidence="3 6" id="KW-0812">Transmembrane</keyword>
<feature type="domain" description="Major facilitator superfamily (MFS) profile" evidence="7">
    <location>
        <begin position="28"/>
        <end position="438"/>
    </location>
</feature>
<evidence type="ECO:0000259" key="7">
    <source>
        <dbReference type="PROSITE" id="PS50850"/>
    </source>
</evidence>
<evidence type="ECO:0000256" key="1">
    <source>
        <dbReference type="ARBA" id="ARBA00004141"/>
    </source>
</evidence>
<comment type="subcellular location">
    <subcellularLocation>
        <location evidence="1">Membrane</location>
        <topology evidence="1">Multi-pass membrane protein</topology>
    </subcellularLocation>
</comment>